<dbReference type="Pfam" id="PF08007">
    <property type="entry name" value="JmjC_2"/>
    <property type="match status" value="1"/>
</dbReference>
<dbReference type="InterPro" id="IPR006311">
    <property type="entry name" value="TAT_signal"/>
</dbReference>
<dbReference type="GO" id="GO:0005506">
    <property type="term" value="F:iron ion binding"/>
    <property type="evidence" value="ECO:0007669"/>
    <property type="project" value="UniProtKB-UniRule"/>
</dbReference>
<evidence type="ECO:0000259" key="6">
    <source>
        <dbReference type="PROSITE" id="PS51184"/>
    </source>
</evidence>
<evidence type="ECO:0000256" key="3">
    <source>
        <dbReference type="RuleBase" id="RU366061"/>
    </source>
</evidence>
<protein>
    <recommendedName>
        <fullName evidence="3">Bifunctional lysine-specific demethylase and histidyl-hydroxylase</fullName>
        <ecNumber evidence="3">1.14.11.-</ecNumber>
    </recommendedName>
</protein>
<dbReference type="InterPro" id="IPR039994">
    <property type="entry name" value="NO66-like"/>
</dbReference>
<accession>A0A8J6C4I9</accession>
<comment type="function">
    <text evidence="3">Oxygenase that can act as both a histone lysine demethylase and a ribosomal histidine hydroxylase.</text>
</comment>
<dbReference type="SUPFAM" id="SSF51197">
    <property type="entry name" value="Clavaminate synthase-like"/>
    <property type="match status" value="1"/>
</dbReference>
<evidence type="ECO:0000313" key="8">
    <source>
        <dbReference type="Proteomes" id="UP000751190"/>
    </source>
</evidence>
<dbReference type="PROSITE" id="PS51318">
    <property type="entry name" value="TAT"/>
    <property type="match status" value="1"/>
</dbReference>
<dbReference type="PANTHER" id="PTHR13096:SF8">
    <property type="entry name" value="RIBOSOMAL OXYGENASE 1"/>
    <property type="match status" value="1"/>
</dbReference>
<dbReference type="EC" id="1.14.11.-" evidence="3"/>
<feature type="compositionally biased region" description="Gly residues" evidence="4">
    <location>
        <begin position="578"/>
        <end position="590"/>
    </location>
</feature>
<feature type="compositionally biased region" description="Low complexity" evidence="4">
    <location>
        <begin position="595"/>
        <end position="606"/>
    </location>
</feature>
<keyword evidence="3" id="KW-0804">Transcription</keyword>
<dbReference type="EMBL" id="JAGTXO010000034">
    <property type="protein sequence ID" value="KAG8460254.1"/>
    <property type="molecule type" value="Genomic_DNA"/>
</dbReference>
<dbReference type="GO" id="GO:0032453">
    <property type="term" value="F:histone H3K4 demethylase activity"/>
    <property type="evidence" value="ECO:0007669"/>
    <property type="project" value="TreeGrafter"/>
</dbReference>
<evidence type="ECO:0000256" key="2">
    <source>
        <dbReference type="ARBA" id="ARBA00023004"/>
    </source>
</evidence>
<keyword evidence="3" id="KW-0539">Nucleus</keyword>
<dbReference type="GO" id="GO:0005730">
    <property type="term" value="C:nucleolus"/>
    <property type="evidence" value="ECO:0007669"/>
    <property type="project" value="TreeGrafter"/>
</dbReference>
<dbReference type="PROSITE" id="PS51184">
    <property type="entry name" value="JMJC"/>
    <property type="match status" value="1"/>
</dbReference>
<keyword evidence="3" id="KW-0560">Oxidoreductase</keyword>
<dbReference type="GO" id="GO:0051864">
    <property type="term" value="F:histone H3K36 demethylase activity"/>
    <property type="evidence" value="ECO:0007669"/>
    <property type="project" value="TreeGrafter"/>
</dbReference>
<sequence>MEGPTARRALLAALAAAALVATPRPVAAARVPARAVRLGAPPAAPPARARRAPPAVACAARSDDVSSAPAPLGALGGARADAAYDRALAAASSSGLSIRPWAELWRALAADAGFVASFGRTAWKHDGHLAFAAGAFTMADLHARAAEYPAVFGAAAVKYNEAYLMRSFNPNVKASGRPGAWALDLPEGDDARIDPAAVADALSSSTVVLNSAGFFIAPLAAIALSMADAFELPVWLNMYLTRPGQLLSTQLHTDLQDVFVVQTQGRKRWRVYAPPDPSAAISSNPLARGKGLDALAESALDAPLIDTIMEPGQILYVPAGFPHTTSTAVPRADGARADGGAGGTSAAAAAAAATIAEPPSVHLTLGVDTHLWGLSYMRLREVALSRQRLSTLINGRQLPTSLDRAAYFALQHPLPVGMLAQRALANVRAADDADAADGGHRGGGAESAAGAQQRARAALANAIATQCASILLAVEPLRWAEHAADPTSLAVSLELPAAAARLLEHHARVMAACRALCQGGAAASGEPPLVRAQPLMGALDDAQQALADWADGRDESAPRAAAPSAGARADASAAVRATGGGEFAPAGGKGKVGKGKPSSAKGFGSR</sequence>
<dbReference type="AlphaFoldDB" id="A0A8J6C4I9"/>
<dbReference type="OMA" id="ATQCASI"/>
<feature type="domain" description="JmjC" evidence="6">
    <location>
        <begin position="205"/>
        <end position="384"/>
    </location>
</feature>
<reference evidence="7" key="1">
    <citation type="submission" date="2021-05" db="EMBL/GenBank/DDBJ databases">
        <title>The genome of the haptophyte Pavlova lutheri (Diacronema luteri, Pavlovales) - a model for lipid biosynthesis in eukaryotic algae.</title>
        <authorList>
            <person name="Hulatt C.J."/>
            <person name="Posewitz M.C."/>
        </authorList>
    </citation>
    <scope>NUCLEOTIDE SEQUENCE</scope>
    <source>
        <strain evidence="7">NIVA-4/92</strain>
    </source>
</reference>
<feature type="signal peptide" evidence="5">
    <location>
        <begin position="1"/>
        <end position="28"/>
    </location>
</feature>
<feature type="chain" id="PRO_5035193304" description="Bifunctional lysine-specific demethylase and histidyl-hydroxylase" evidence="5">
    <location>
        <begin position="29"/>
        <end position="606"/>
    </location>
</feature>
<evidence type="ECO:0000313" key="7">
    <source>
        <dbReference type="EMBL" id="KAG8460254.1"/>
    </source>
</evidence>
<dbReference type="OrthoDB" id="425950at2759"/>
<feature type="region of interest" description="Disordered" evidence="4">
    <location>
        <begin position="550"/>
        <end position="606"/>
    </location>
</feature>
<gene>
    <name evidence="7" type="ORF">KFE25_004502</name>
</gene>
<keyword evidence="3" id="KW-0223">Dioxygenase</keyword>
<comment type="similarity">
    <text evidence="3">Belongs to the ROX family.</text>
</comment>
<feature type="compositionally biased region" description="Low complexity" evidence="4">
    <location>
        <begin position="558"/>
        <end position="577"/>
    </location>
</feature>
<organism evidence="7 8">
    <name type="scientific">Diacronema lutheri</name>
    <name type="common">Unicellular marine alga</name>
    <name type="synonym">Monochrysis lutheri</name>
    <dbReference type="NCBI Taxonomy" id="2081491"/>
    <lineage>
        <taxon>Eukaryota</taxon>
        <taxon>Haptista</taxon>
        <taxon>Haptophyta</taxon>
        <taxon>Pavlovophyceae</taxon>
        <taxon>Pavlovales</taxon>
        <taxon>Pavlovaceae</taxon>
        <taxon>Diacronema</taxon>
    </lineage>
</organism>
<evidence type="ECO:0000256" key="4">
    <source>
        <dbReference type="SAM" id="MobiDB-lite"/>
    </source>
</evidence>
<name>A0A8J6C4I9_DIALT</name>
<evidence type="ECO:0000256" key="1">
    <source>
        <dbReference type="ARBA" id="ARBA00022723"/>
    </source>
</evidence>
<keyword evidence="5" id="KW-0732">Signal</keyword>
<keyword evidence="2 3" id="KW-0408">Iron</keyword>
<proteinExistence type="inferred from homology"/>
<comment type="subcellular location">
    <subcellularLocation>
        <location evidence="3">Nucleus</location>
    </subcellularLocation>
</comment>
<keyword evidence="8" id="KW-1185">Reference proteome</keyword>
<dbReference type="Proteomes" id="UP000751190">
    <property type="component" value="Unassembled WGS sequence"/>
</dbReference>
<comment type="caution">
    <text evidence="7">The sequence shown here is derived from an EMBL/GenBank/DDBJ whole genome shotgun (WGS) entry which is preliminary data.</text>
</comment>
<keyword evidence="1 3" id="KW-0479">Metal-binding</keyword>
<dbReference type="Gene3D" id="2.60.120.650">
    <property type="entry name" value="Cupin"/>
    <property type="match status" value="1"/>
</dbReference>
<dbReference type="InterPro" id="IPR003347">
    <property type="entry name" value="JmjC_dom"/>
</dbReference>
<evidence type="ECO:0000256" key="5">
    <source>
        <dbReference type="SAM" id="SignalP"/>
    </source>
</evidence>
<dbReference type="PANTHER" id="PTHR13096">
    <property type="entry name" value="MINA53 MYC INDUCED NUCLEAR ANTIGEN"/>
    <property type="match status" value="1"/>
</dbReference>
<keyword evidence="3" id="KW-0805">Transcription regulation</keyword>
<comment type="cofactor">
    <cofactor evidence="3">
        <name>Fe(2+)</name>
        <dbReference type="ChEBI" id="CHEBI:29033"/>
    </cofactor>
    <text evidence="3">Binds 1 Fe(2+) ion per subunit.</text>
</comment>